<dbReference type="OrthoDB" id="9789585at2"/>
<dbReference type="InterPro" id="IPR050229">
    <property type="entry name" value="GlpE_sulfurtransferase"/>
</dbReference>
<protein>
    <submittedName>
        <fullName evidence="3">Rhodanese domain protein</fullName>
    </submittedName>
</protein>
<dbReference type="Proteomes" id="UP000005496">
    <property type="component" value="Unassembled WGS sequence"/>
</dbReference>
<name>D6ST24_9BACT</name>
<dbReference type="CDD" id="cd00158">
    <property type="entry name" value="RHOD"/>
    <property type="match status" value="1"/>
</dbReference>
<comment type="caution">
    <text evidence="3">The sequence shown here is derived from an EMBL/GenBank/DDBJ whole genome shotgun (WGS) entry which is preliminary data.</text>
</comment>
<dbReference type="PANTHER" id="PTHR43031">
    <property type="entry name" value="FAD-DEPENDENT OXIDOREDUCTASE"/>
    <property type="match status" value="1"/>
</dbReference>
<gene>
    <name evidence="3" type="ORF">Dthio_PD1179</name>
</gene>
<accession>D6ST24</accession>
<dbReference type="EMBL" id="ACJN02000003">
    <property type="protein sequence ID" value="EFI33840.1"/>
    <property type="molecule type" value="Genomic_DNA"/>
</dbReference>
<organism evidence="3 4">
    <name type="scientific">Desulfonatronospira thiodismutans ASO3-1</name>
    <dbReference type="NCBI Taxonomy" id="555779"/>
    <lineage>
        <taxon>Bacteria</taxon>
        <taxon>Pseudomonadati</taxon>
        <taxon>Thermodesulfobacteriota</taxon>
        <taxon>Desulfovibrionia</taxon>
        <taxon>Desulfovibrionales</taxon>
        <taxon>Desulfonatronovibrionaceae</taxon>
        <taxon>Desulfonatronospira</taxon>
    </lineage>
</organism>
<sequence length="158" mass="18003">MGYENVVVFPEGDEHWADQGYKLWTIEDITEPDEAEVAEAEEAAEPSDIKEGEFPGSIDEDFFVELMETDPGSIRLIDVRDEDEFSRGHLPQAERMNVDEIRANMDEFDDEKPIVLICATGARSGEAYFTFQDQRPELDVYYLDANVSYGEDGSFEIE</sequence>
<dbReference type="InterPro" id="IPR001763">
    <property type="entry name" value="Rhodanese-like_dom"/>
</dbReference>
<dbReference type="Gene3D" id="3.40.250.10">
    <property type="entry name" value="Rhodanese-like domain"/>
    <property type="match status" value="1"/>
</dbReference>
<dbReference type="InterPro" id="IPR036873">
    <property type="entry name" value="Rhodanese-like_dom_sf"/>
</dbReference>
<dbReference type="PANTHER" id="PTHR43031:SF1">
    <property type="entry name" value="PYRIDINE NUCLEOTIDE-DISULPHIDE OXIDOREDUCTASE"/>
    <property type="match status" value="1"/>
</dbReference>
<evidence type="ECO:0000259" key="2">
    <source>
        <dbReference type="PROSITE" id="PS50206"/>
    </source>
</evidence>
<dbReference type="AlphaFoldDB" id="D6ST24"/>
<dbReference type="Pfam" id="PF00581">
    <property type="entry name" value="Rhodanese"/>
    <property type="match status" value="1"/>
</dbReference>
<dbReference type="eggNOG" id="COG0607">
    <property type="taxonomic scope" value="Bacteria"/>
</dbReference>
<dbReference type="PROSITE" id="PS50206">
    <property type="entry name" value="RHODANESE_3"/>
    <property type="match status" value="1"/>
</dbReference>
<evidence type="ECO:0000313" key="4">
    <source>
        <dbReference type="Proteomes" id="UP000005496"/>
    </source>
</evidence>
<dbReference type="SMART" id="SM00450">
    <property type="entry name" value="RHOD"/>
    <property type="match status" value="1"/>
</dbReference>
<proteinExistence type="predicted"/>
<feature type="compositionally biased region" description="Acidic residues" evidence="1">
    <location>
        <begin position="35"/>
        <end position="45"/>
    </location>
</feature>
<dbReference type="SUPFAM" id="SSF52821">
    <property type="entry name" value="Rhodanese/Cell cycle control phosphatase"/>
    <property type="match status" value="1"/>
</dbReference>
<reference evidence="3" key="1">
    <citation type="submission" date="2010-05" db="EMBL/GenBank/DDBJ databases">
        <title>The draft genome of Desulfonatronospira thiodismutans ASO3-1.</title>
        <authorList>
            <consortium name="US DOE Joint Genome Institute (JGI-PGF)"/>
            <person name="Lucas S."/>
            <person name="Copeland A."/>
            <person name="Lapidus A."/>
            <person name="Cheng J.-F."/>
            <person name="Bruce D."/>
            <person name="Goodwin L."/>
            <person name="Pitluck S."/>
            <person name="Chertkov O."/>
            <person name="Brettin T."/>
            <person name="Detter J.C."/>
            <person name="Han C."/>
            <person name="Land M.L."/>
            <person name="Hauser L."/>
            <person name="Kyrpides N."/>
            <person name="Mikhailova N."/>
            <person name="Muyzer G."/>
            <person name="Woyke T."/>
        </authorList>
    </citation>
    <scope>NUCLEOTIDE SEQUENCE [LARGE SCALE GENOMIC DNA]</scope>
    <source>
        <strain evidence="3">ASO3-1</strain>
    </source>
</reference>
<evidence type="ECO:0000313" key="3">
    <source>
        <dbReference type="EMBL" id="EFI33840.1"/>
    </source>
</evidence>
<feature type="region of interest" description="Disordered" evidence="1">
    <location>
        <begin position="35"/>
        <end position="54"/>
    </location>
</feature>
<evidence type="ECO:0000256" key="1">
    <source>
        <dbReference type="SAM" id="MobiDB-lite"/>
    </source>
</evidence>
<keyword evidence="4" id="KW-1185">Reference proteome</keyword>
<dbReference type="RefSeq" id="WP_008871189.1">
    <property type="nucleotide sequence ID" value="NZ_ACJN02000003.1"/>
</dbReference>
<feature type="domain" description="Rhodanese" evidence="2">
    <location>
        <begin position="70"/>
        <end position="158"/>
    </location>
</feature>